<reference evidence="1" key="1">
    <citation type="submission" date="2021-05" db="EMBL/GenBank/DDBJ databases">
        <authorList>
            <person name="Alioto T."/>
            <person name="Alioto T."/>
            <person name="Gomez Garrido J."/>
        </authorList>
    </citation>
    <scope>NUCLEOTIDE SEQUENCE</scope>
</reference>
<evidence type="ECO:0000313" key="1">
    <source>
        <dbReference type="EMBL" id="CAG6742112.1"/>
    </source>
</evidence>
<sequence length="103" mass="12235">MQFLSTQVYIETCDMKIILKTEIKLFGAREKEVEFERNLGKSNCRFVEQQKIDIISVKKTCHKLSLKRKNGNDINNKLKGDTKDKVKETRNLLWTKFWLVRLT</sequence>
<proteinExistence type="predicted"/>
<dbReference type="EMBL" id="HBUF01432537">
    <property type="protein sequence ID" value="CAG6742112.1"/>
    <property type="molecule type" value="Transcribed_RNA"/>
</dbReference>
<protein>
    <submittedName>
        <fullName evidence="1">Uncharacterized protein</fullName>
    </submittedName>
</protein>
<dbReference type="AlphaFoldDB" id="A0A8D8Z7A7"/>
<organism evidence="1">
    <name type="scientific">Cacopsylla melanoneura</name>
    <dbReference type="NCBI Taxonomy" id="428564"/>
    <lineage>
        <taxon>Eukaryota</taxon>
        <taxon>Metazoa</taxon>
        <taxon>Ecdysozoa</taxon>
        <taxon>Arthropoda</taxon>
        <taxon>Hexapoda</taxon>
        <taxon>Insecta</taxon>
        <taxon>Pterygota</taxon>
        <taxon>Neoptera</taxon>
        <taxon>Paraneoptera</taxon>
        <taxon>Hemiptera</taxon>
        <taxon>Sternorrhyncha</taxon>
        <taxon>Psylloidea</taxon>
        <taxon>Psyllidae</taxon>
        <taxon>Psyllinae</taxon>
        <taxon>Cacopsylla</taxon>
    </lineage>
</organism>
<accession>A0A8D8Z7A7</accession>
<name>A0A8D8Z7A7_9HEMI</name>